<name>A0A0J8U9M7_9MYCO</name>
<evidence type="ECO:0000313" key="1">
    <source>
        <dbReference type="EMBL" id="KMV18258.1"/>
    </source>
</evidence>
<dbReference type="EMBL" id="LFOD01000008">
    <property type="protein sequence ID" value="KMV18258.1"/>
    <property type="molecule type" value="Genomic_DNA"/>
</dbReference>
<sequence length="72" mass="7966">MTNEPLGVPTPSKRFLVQVIVDLEMLADDERAATTAASTAIRTTTINGARCLDHPIRTVEEYWRPSLPDDPT</sequence>
<dbReference type="PATRIC" id="fig|451644.5.peg.2367"/>
<evidence type="ECO:0000313" key="2">
    <source>
        <dbReference type="Proteomes" id="UP000037594"/>
    </source>
</evidence>
<protein>
    <submittedName>
        <fullName evidence="1">Uncharacterized protein</fullName>
    </submittedName>
</protein>
<comment type="caution">
    <text evidence="1">The sequence shown here is derived from an EMBL/GenBank/DDBJ whole genome shotgun (WGS) entry which is preliminary data.</text>
</comment>
<organism evidence="1 2">
    <name type="scientific">Mycolicibacterium conceptionense</name>
    <dbReference type="NCBI Taxonomy" id="451644"/>
    <lineage>
        <taxon>Bacteria</taxon>
        <taxon>Bacillati</taxon>
        <taxon>Actinomycetota</taxon>
        <taxon>Actinomycetes</taxon>
        <taxon>Mycobacteriales</taxon>
        <taxon>Mycobacteriaceae</taxon>
        <taxon>Mycolicibacterium</taxon>
    </lineage>
</organism>
<proteinExistence type="predicted"/>
<reference evidence="1 2" key="1">
    <citation type="submission" date="2015-06" db="EMBL/GenBank/DDBJ databases">
        <title>Genome sequence of Mycobacterium conceptionense strain MLE.</title>
        <authorList>
            <person name="Greninger A.L."/>
            <person name="Cunningham G."/>
            <person name="Chiu C.Y."/>
            <person name="Miller S."/>
        </authorList>
    </citation>
    <scope>NUCLEOTIDE SEQUENCE [LARGE SCALE GENOMIC DNA]</scope>
    <source>
        <strain evidence="1 2">MLE</strain>
    </source>
</reference>
<dbReference type="AlphaFoldDB" id="A0A0J8U9M7"/>
<gene>
    <name evidence="1" type="ORF">ACT17_11490</name>
</gene>
<dbReference type="Proteomes" id="UP000037594">
    <property type="component" value="Unassembled WGS sequence"/>
</dbReference>
<accession>A0A0J8U9M7</accession>